<feature type="transmembrane region" description="Helical" evidence="1">
    <location>
        <begin position="12"/>
        <end position="29"/>
    </location>
</feature>
<feature type="transmembrane region" description="Helical" evidence="1">
    <location>
        <begin position="92"/>
        <end position="113"/>
    </location>
</feature>
<evidence type="ECO:0000313" key="2">
    <source>
        <dbReference type="EMBL" id="KIM44368.1"/>
    </source>
</evidence>
<dbReference type="STRING" id="686832.A0A0C2Y3D7"/>
<evidence type="ECO:0000313" key="3">
    <source>
        <dbReference type="Proteomes" id="UP000053424"/>
    </source>
</evidence>
<reference evidence="2 3" key="1">
    <citation type="submission" date="2014-04" db="EMBL/GenBank/DDBJ databases">
        <authorList>
            <consortium name="DOE Joint Genome Institute"/>
            <person name="Kuo A."/>
            <person name="Gay G."/>
            <person name="Dore J."/>
            <person name="Kohler A."/>
            <person name="Nagy L.G."/>
            <person name="Floudas D."/>
            <person name="Copeland A."/>
            <person name="Barry K.W."/>
            <person name="Cichocki N."/>
            <person name="Veneault-Fourrey C."/>
            <person name="LaButti K."/>
            <person name="Lindquist E.A."/>
            <person name="Lipzen A."/>
            <person name="Lundell T."/>
            <person name="Morin E."/>
            <person name="Murat C."/>
            <person name="Sun H."/>
            <person name="Tunlid A."/>
            <person name="Henrissat B."/>
            <person name="Grigoriev I.V."/>
            <person name="Hibbett D.S."/>
            <person name="Martin F."/>
            <person name="Nordberg H.P."/>
            <person name="Cantor M.N."/>
            <person name="Hua S.X."/>
        </authorList>
    </citation>
    <scope>NUCLEOTIDE SEQUENCE [LARGE SCALE GENOMIC DNA]</scope>
    <source>
        <strain evidence="3">h7</strain>
    </source>
</reference>
<feature type="transmembrane region" description="Helical" evidence="1">
    <location>
        <begin position="212"/>
        <end position="229"/>
    </location>
</feature>
<keyword evidence="1" id="KW-0812">Transmembrane</keyword>
<evidence type="ECO:0000256" key="1">
    <source>
        <dbReference type="SAM" id="Phobius"/>
    </source>
</evidence>
<feature type="transmembrane region" description="Helical" evidence="1">
    <location>
        <begin position="159"/>
        <end position="181"/>
    </location>
</feature>
<dbReference type="EMBL" id="KN831773">
    <property type="protein sequence ID" value="KIM44368.1"/>
    <property type="molecule type" value="Genomic_DNA"/>
</dbReference>
<protein>
    <submittedName>
        <fullName evidence="2">Uncharacterized protein</fullName>
    </submittedName>
</protein>
<name>A0A0C2Y3D7_HEBCY</name>
<feature type="transmembrane region" description="Helical" evidence="1">
    <location>
        <begin position="65"/>
        <end position="86"/>
    </location>
</feature>
<dbReference type="HOGENOM" id="CLU_058254_0_0_1"/>
<feature type="transmembrane region" description="Helical" evidence="1">
    <location>
        <begin position="125"/>
        <end position="147"/>
    </location>
</feature>
<proteinExistence type="predicted"/>
<sequence length="252" mass="27853">MSDSWKDGISLKITNIIVYFAFLGSNIYSTHCPRLERRPTLLLHPGLSSSGTIIYQFFQGGKKIIIDGISWGFPLLGFFNATYVSLRPTNAYLALVFSFFVSVTATYIYLTLIRFHKAETYIDKIFIHIPFSLYHGWTIVLASLAAFDAFGVNSITESAGIWTKVFVCLTLASLTGSAATYSRATPEGDLPGSIVIAWSLWAIFAHQTSSDFVHWSSLFFAVVALLWVVDGIRSVVVPSRNGPRLADDEGTV</sequence>
<dbReference type="AlphaFoldDB" id="A0A0C2Y3D7"/>
<keyword evidence="1" id="KW-1133">Transmembrane helix</keyword>
<keyword evidence="3" id="KW-1185">Reference proteome</keyword>
<dbReference type="OrthoDB" id="5586934at2759"/>
<reference evidence="3" key="2">
    <citation type="submission" date="2015-01" db="EMBL/GenBank/DDBJ databases">
        <title>Evolutionary Origins and Diversification of the Mycorrhizal Mutualists.</title>
        <authorList>
            <consortium name="DOE Joint Genome Institute"/>
            <consortium name="Mycorrhizal Genomics Consortium"/>
            <person name="Kohler A."/>
            <person name="Kuo A."/>
            <person name="Nagy L.G."/>
            <person name="Floudas D."/>
            <person name="Copeland A."/>
            <person name="Barry K.W."/>
            <person name="Cichocki N."/>
            <person name="Veneault-Fourrey C."/>
            <person name="LaButti K."/>
            <person name="Lindquist E.A."/>
            <person name="Lipzen A."/>
            <person name="Lundell T."/>
            <person name="Morin E."/>
            <person name="Murat C."/>
            <person name="Riley R."/>
            <person name="Ohm R."/>
            <person name="Sun H."/>
            <person name="Tunlid A."/>
            <person name="Henrissat B."/>
            <person name="Grigoriev I.V."/>
            <person name="Hibbett D.S."/>
            <person name="Martin F."/>
        </authorList>
    </citation>
    <scope>NUCLEOTIDE SEQUENCE [LARGE SCALE GENOMIC DNA]</scope>
    <source>
        <strain evidence="3">h7</strain>
    </source>
</reference>
<dbReference type="Proteomes" id="UP000053424">
    <property type="component" value="Unassembled WGS sequence"/>
</dbReference>
<accession>A0A0C2Y3D7</accession>
<organism evidence="2 3">
    <name type="scientific">Hebeloma cylindrosporum</name>
    <dbReference type="NCBI Taxonomy" id="76867"/>
    <lineage>
        <taxon>Eukaryota</taxon>
        <taxon>Fungi</taxon>
        <taxon>Dikarya</taxon>
        <taxon>Basidiomycota</taxon>
        <taxon>Agaricomycotina</taxon>
        <taxon>Agaricomycetes</taxon>
        <taxon>Agaricomycetidae</taxon>
        <taxon>Agaricales</taxon>
        <taxon>Agaricineae</taxon>
        <taxon>Hymenogastraceae</taxon>
        <taxon>Hebeloma</taxon>
    </lineage>
</organism>
<keyword evidence="1" id="KW-0472">Membrane</keyword>
<gene>
    <name evidence="2" type="ORF">M413DRAFT_8828</name>
</gene>